<dbReference type="InterPro" id="IPR013702">
    <property type="entry name" value="FIST_domain_N"/>
</dbReference>
<name>A0A832T5Z7_9EURY</name>
<protein>
    <recommendedName>
        <fullName evidence="5">FIST domain-containing protein</fullName>
    </recommendedName>
</protein>
<sequence>MVDLDCCVVCGDSPESIVDEVVERLGDRADFGIVFFHDIDPEDVVSELSYGVERFVGCVAGEGHYPGSVKGHKISLLALKTEWMAKFGTGGSARQDPGEASRGALEEAFEDLDFDPYDVSYSALNLKDPKRIVMYRPVIGITFIEGATFHNLGGTGLEVLSGFRFGSGPAAESIRTFGALSSDPELESAPVVCDKGVFESGAVYATISTFLKVSWSFASSLKPVTKLGTVTKSRENVIVEIDGRPAGEVYIEKLEEVTDYVKACPNEYVYKELPPLGVVRVFPSVGHRIIPRTPLEVTDDYIRTAGYVVEGEQLLLLGFDDRPNAPVRAYQGSLSSGEEPLASILVTFAGRKPLKEEIPDKHCVGMYSFGEIIPITGYNEFHNHVSACLTIFREPVFD</sequence>
<dbReference type="PANTHER" id="PTHR40252">
    <property type="entry name" value="BLR0328 PROTEIN"/>
    <property type="match status" value="1"/>
</dbReference>
<feature type="domain" description="FIST C-domain" evidence="2">
    <location>
        <begin position="246"/>
        <end position="375"/>
    </location>
</feature>
<proteinExistence type="predicted"/>
<evidence type="ECO:0000313" key="3">
    <source>
        <dbReference type="EMBL" id="HII69992.1"/>
    </source>
</evidence>
<dbReference type="Pfam" id="PF08495">
    <property type="entry name" value="FIST"/>
    <property type="match status" value="1"/>
</dbReference>
<feature type="domain" description="FIST" evidence="1">
    <location>
        <begin position="28"/>
        <end position="245"/>
    </location>
</feature>
<dbReference type="RefSeq" id="WP_011019149.1">
    <property type="nucleotide sequence ID" value="NZ_DUJS01000002.1"/>
</dbReference>
<reference evidence="3" key="1">
    <citation type="journal article" date="2020" name="bioRxiv">
        <title>A rank-normalized archaeal taxonomy based on genome phylogeny resolves widespread incomplete and uneven classifications.</title>
        <authorList>
            <person name="Rinke C."/>
            <person name="Chuvochina M."/>
            <person name="Mussig A.J."/>
            <person name="Chaumeil P.-A."/>
            <person name="Waite D.W."/>
            <person name="Whitman W.B."/>
            <person name="Parks D.H."/>
            <person name="Hugenholtz P."/>
        </authorList>
    </citation>
    <scope>NUCLEOTIDE SEQUENCE</scope>
    <source>
        <strain evidence="3">UBA8853</strain>
    </source>
</reference>
<evidence type="ECO:0000259" key="1">
    <source>
        <dbReference type="SMART" id="SM00897"/>
    </source>
</evidence>
<dbReference type="AlphaFoldDB" id="A0A832T5Z7"/>
<dbReference type="InterPro" id="IPR019494">
    <property type="entry name" value="FIST_C"/>
</dbReference>
<evidence type="ECO:0008006" key="5">
    <source>
        <dbReference type="Google" id="ProtNLM"/>
    </source>
</evidence>
<dbReference type="PANTHER" id="PTHR40252:SF2">
    <property type="entry name" value="BLR0328 PROTEIN"/>
    <property type="match status" value="1"/>
</dbReference>
<organism evidence="3 4">
    <name type="scientific">Methanopyrus kandleri</name>
    <dbReference type="NCBI Taxonomy" id="2320"/>
    <lineage>
        <taxon>Archaea</taxon>
        <taxon>Methanobacteriati</taxon>
        <taxon>Methanobacteriota</taxon>
        <taxon>Methanomada group</taxon>
        <taxon>Methanopyri</taxon>
        <taxon>Methanopyrales</taxon>
        <taxon>Methanopyraceae</taxon>
        <taxon>Methanopyrus</taxon>
    </lineage>
</organism>
<evidence type="ECO:0000259" key="2">
    <source>
        <dbReference type="SMART" id="SM01204"/>
    </source>
</evidence>
<dbReference type="Proteomes" id="UP000619545">
    <property type="component" value="Unassembled WGS sequence"/>
</dbReference>
<accession>A0A832T5Z7</accession>
<gene>
    <name evidence="3" type="ORF">HA336_02005</name>
</gene>
<dbReference type="SMART" id="SM00897">
    <property type="entry name" value="FIST"/>
    <property type="match status" value="1"/>
</dbReference>
<dbReference type="EMBL" id="DUJS01000002">
    <property type="protein sequence ID" value="HII69992.1"/>
    <property type="molecule type" value="Genomic_DNA"/>
</dbReference>
<comment type="caution">
    <text evidence="3">The sequence shown here is derived from an EMBL/GenBank/DDBJ whole genome shotgun (WGS) entry which is preliminary data.</text>
</comment>
<dbReference type="SMART" id="SM01204">
    <property type="entry name" value="FIST_C"/>
    <property type="match status" value="1"/>
</dbReference>
<evidence type="ECO:0000313" key="4">
    <source>
        <dbReference type="Proteomes" id="UP000619545"/>
    </source>
</evidence>
<dbReference type="GeneID" id="1476881"/>